<accession>A0A6G1ICW3</accession>
<evidence type="ECO:0000313" key="1">
    <source>
        <dbReference type="EMBL" id="KAF2676077.1"/>
    </source>
</evidence>
<proteinExistence type="predicted"/>
<sequence length="130" mass="14349">MHIHHQPPFPQVHMYLVHCIPTPPSNRSHICVSPSTGSSIPPPTNLHLVSVVQTHHVPPPPTSLKSACAVPFRPPPIAHRLHMRICVSKHAPHRSYTHLPRFSGYNAKAQSATPITGSSPIRSSYKLDLH</sequence>
<dbReference type="Proteomes" id="UP000799291">
    <property type="component" value="Unassembled WGS sequence"/>
</dbReference>
<evidence type="ECO:0000313" key="2">
    <source>
        <dbReference type="Proteomes" id="UP000799291"/>
    </source>
</evidence>
<gene>
    <name evidence="1" type="ORF">K458DRAFT_194526</name>
</gene>
<reference evidence="1" key="1">
    <citation type="journal article" date="2020" name="Stud. Mycol.">
        <title>101 Dothideomycetes genomes: a test case for predicting lifestyles and emergence of pathogens.</title>
        <authorList>
            <person name="Haridas S."/>
            <person name="Albert R."/>
            <person name="Binder M."/>
            <person name="Bloem J."/>
            <person name="Labutti K."/>
            <person name="Salamov A."/>
            <person name="Andreopoulos B."/>
            <person name="Baker S."/>
            <person name="Barry K."/>
            <person name="Bills G."/>
            <person name="Bluhm B."/>
            <person name="Cannon C."/>
            <person name="Castanera R."/>
            <person name="Culley D."/>
            <person name="Daum C."/>
            <person name="Ezra D."/>
            <person name="Gonzalez J."/>
            <person name="Henrissat B."/>
            <person name="Kuo A."/>
            <person name="Liang C."/>
            <person name="Lipzen A."/>
            <person name="Lutzoni F."/>
            <person name="Magnuson J."/>
            <person name="Mondo S."/>
            <person name="Nolan M."/>
            <person name="Ohm R."/>
            <person name="Pangilinan J."/>
            <person name="Park H.-J."/>
            <person name="Ramirez L."/>
            <person name="Alfaro M."/>
            <person name="Sun H."/>
            <person name="Tritt A."/>
            <person name="Yoshinaga Y."/>
            <person name="Zwiers L.-H."/>
            <person name="Turgeon B."/>
            <person name="Goodwin S."/>
            <person name="Spatafora J."/>
            <person name="Crous P."/>
            <person name="Grigoriev I."/>
        </authorList>
    </citation>
    <scope>NUCLEOTIDE SEQUENCE</scope>
    <source>
        <strain evidence="1">CBS 122367</strain>
    </source>
</reference>
<dbReference type="AlphaFoldDB" id="A0A6G1ICW3"/>
<name>A0A6G1ICW3_9PLEO</name>
<keyword evidence="2" id="KW-1185">Reference proteome</keyword>
<dbReference type="EMBL" id="MU005640">
    <property type="protein sequence ID" value="KAF2676077.1"/>
    <property type="molecule type" value="Genomic_DNA"/>
</dbReference>
<protein>
    <submittedName>
        <fullName evidence="1">Uncharacterized protein</fullName>
    </submittedName>
</protein>
<organism evidence="1 2">
    <name type="scientific">Lentithecium fluviatile CBS 122367</name>
    <dbReference type="NCBI Taxonomy" id="1168545"/>
    <lineage>
        <taxon>Eukaryota</taxon>
        <taxon>Fungi</taxon>
        <taxon>Dikarya</taxon>
        <taxon>Ascomycota</taxon>
        <taxon>Pezizomycotina</taxon>
        <taxon>Dothideomycetes</taxon>
        <taxon>Pleosporomycetidae</taxon>
        <taxon>Pleosporales</taxon>
        <taxon>Massarineae</taxon>
        <taxon>Lentitheciaceae</taxon>
        <taxon>Lentithecium</taxon>
    </lineage>
</organism>